<feature type="domain" description="BTB" evidence="1">
    <location>
        <begin position="40"/>
        <end position="98"/>
    </location>
</feature>
<evidence type="ECO:0000259" key="1">
    <source>
        <dbReference type="PROSITE" id="PS50097"/>
    </source>
</evidence>
<reference evidence="3" key="1">
    <citation type="submission" date="2016-11" db="UniProtKB">
        <authorList>
            <consortium name="WormBaseParasite"/>
        </authorList>
    </citation>
    <scope>IDENTIFICATION</scope>
</reference>
<evidence type="ECO:0000313" key="2">
    <source>
        <dbReference type="Proteomes" id="UP000095284"/>
    </source>
</evidence>
<proteinExistence type="predicted"/>
<dbReference type="SMART" id="SM00225">
    <property type="entry name" value="BTB"/>
    <property type="match status" value="2"/>
</dbReference>
<organism evidence="2 3">
    <name type="scientific">Bursaphelenchus xylophilus</name>
    <name type="common">Pinewood nematode worm</name>
    <name type="synonym">Aphelenchoides xylophilus</name>
    <dbReference type="NCBI Taxonomy" id="6326"/>
    <lineage>
        <taxon>Eukaryota</taxon>
        <taxon>Metazoa</taxon>
        <taxon>Ecdysozoa</taxon>
        <taxon>Nematoda</taxon>
        <taxon>Chromadorea</taxon>
        <taxon>Rhabditida</taxon>
        <taxon>Tylenchina</taxon>
        <taxon>Tylenchomorpha</taxon>
        <taxon>Aphelenchoidea</taxon>
        <taxon>Aphelenchoididae</taxon>
        <taxon>Bursaphelenchus</taxon>
    </lineage>
</organism>
<dbReference type="PROSITE" id="PS50097">
    <property type="entry name" value="BTB"/>
    <property type="match status" value="2"/>
</dbReference>
<dbReference type="Pfam" id="PF00651">
    <property type="entry name" value="BTB"/>
    <property type="match status" value="2"/>
</dbReference>
<dbReference type="Gene3D" id="3.30.710.10">
    <property type="entry name" value="Potassium Channel Kv1.1, Chain A"/>
    <property type="match status" value="2"/>
</dbReference>
<sequence length="433" mass="49292">MSNNCCSRKREVKNHVNALRARVNKHTEKEDRLFNNPRFSDFQIKTGPKTFHVTKHQLALKSEVFERMFNSDMKEANEGVLELQDDAESVRAMLRYIYMHKKVKGNTLARKVVHLAHRYEINELKDQCELEMIDQLTKEGARESLRVADKLELPLLFVKCNEILYYKLNDFEDLEPKEAILNVSITPVGDRTTNGISSEYLIVNNSRPARLGRAGPGQPGPVTTPAFGTSFVSLHLGSSLPADRMSNNCCSGNIALRESVNQLRAKVNKNLEKEDSFFGDPCYGDFAIKVRDRMFHVSKHQLALESKVFAAMFKSDIKVVCEGVLELCDDPEAVEAMLKYIYMYKKVEGSELAREVVQLAHRYEISKLKDQCELELIDKLTVSDAIDGILTAVELELSLLFSKCNEYLYHYFKDFDTLDSGETKSVLAAKPQQ</sequence>
<dbReference type="InterPro" id="IPR011333">
    <property type="entry name" value="SKP1/BTB/POZ_sf"/>
</dbReference>
<accession>A0A1I7S175</accession>
<dbReference type="PANTHER" id="PTHR24413">
    <property type="entry name" value="SPECKLE-TYPE POZ PROTEIN"/>
    <property type="match status" value="1"/>
</dbReference>
<dbReference type="eggNOG" id="KOG1987">
    <property type="taxonomic scope" value="Eukaryota"/>
</dbReference>
<name>A0A1I7S175_BURXY</name>
<protein>
    <submittedName>
        <fullName evidence="3">BTB domain-containing protein</fullName>
    </submittedName>
</protein>
<dbReference type="CDD" id="cd18186">
    <property type="entry name" value="BTB_POZ_ZBTB_KLHL-like"/>
    <property type="match status" value="2"/>
</dbReference>
<feature type="domain" description="BTB" evidence="1">
    <location>
        <begin position="284"/>
        <end position="342"/>
    </location>
</feature>
<dbReference type="Proteomes" id="UP000095284">
    <property type="component" value="Unplaced"/>
</dbReference>
<dbReference type="WBParaSite" id="BXY_0675000.1">
    <property type="protein sequence ID" value="BXY_0675000.1"/>
    <property type="gene ID" value="BXY_0675000"/>
</dbReference>
<dbReference type="AlphaFoldDB" id="A0A1I7S175"/>
<dbReference type="SUPFAM" id="SSF54695">
    <property type="entry name" value="POZ domain"/>
    <property type="match status" value="2"/>
</dbReference>
<evidence type="ECO:0000313" key="3">
    <source>
        <dbReference type="WBParaSite" id="BXY_0675000.1"/>
    </source>
</evidence>
<dbReference type="InterPro" id="IPR000210">
    <property type="entry name" value="BTB/POZ_dom"/>
</dbReference>